<evidence type="ECO:0000313" key="4">
    <source>
        <dbReference type="EMBL" id="CUI15621.1"/>
    </source>
</evidence>
<dbReference type="Proteomes" id="UP000051952">
    <property type="component" value="Unassembled WGS sequence"/>
</dbReference>
<keyword evidence="4" id="KW-0808">Transferase</keyword>
<feature type="region of interest" description="Disordered" evidence="1">
    <location>
        <begin position="49"/>
        <end position="93"/>
    </location>
</feature>
<feature type="domain" description="DUF7870" evidence="3">
    <location>
        <begin position="246"/>
        <end position="336"/>
    </location>
</feature>
<organism evidence="4 5">
    <name type="scientific">Bodo saltans</name>
    <name type="common">Flagellated protozoan</name>
    <dbReference type="NCBI Taxonomy" id="75058"/>
    <lineage>
        <taxon>Eukaryota</taxon>
        <taxon>Discoba</taxon>
        <taxon>Euglenozoa</taxon>
        <taxon>Kinetoplastea</taxon>
        <taxon>Metakinetoplastina</taxon>
        <taxon>Eubodonida</taxon>
        <taxon>Bodonidae</taxon>
        <taxon>Bodo</taxon>
    </lineage>
</organism>
<feature type="compositionally biased region" description="Polar residues" evidence="1">
    <location>
        <begin position="49"/>
        <end position="63"/>
    </location>
</feature>
<gene>
    <name evidence="4" type="ORF">BSAL_48725</name>
</gene>
<keyword evidence="2" id="KW-0472">Membrane</keyword>
<reference evidence="5" key="1">
    <citation type="submission" date="2015-09" db="EMBL/GenBank/DDBJ databases">
        <authorList>
            <consortium name="Pathogen Informatics"/>
        </authorList>
    </citation>
    <scope>NUCLEOTIDE SEQUENCE [LARGE SCALE GENOMIC DNA]</scope>
    <source>
        <strain evidence="5">Lake Konstanz</strain>
    </source>
</reference>
<feature type="compositionally biased region" description="Basic and acidic residues" evidence="1">
    <location>
        <begin position="64"/>
        <end position="74"/>
    </location>
</feature>
<keyword evidence="5" id="KW-1185">Reference proteome</keyword>
<evidence type="ECO:0000256" key="1">
    <source>
        <dbReference type="SAM" id="MobiDB-lite"/>
    </source>
</evidence>
<feature type="transmembrane region" description="Helical" evidence="2">
    <location>
        <begin position="12"/>
        <end position="33"/>
    </location>
</feature>
<dbReference type="OrthoDB" id="10006218at2759"/>
<keyword evidence="4" id="KW-0489">Methyltransferase</keyword>
<dbReference type="GO" id="GO:0032259">
    <property type="term" value="P:methylation"/>
    <property type="evidence" value="ECO:0007669"/>
    <property type="project" value="UniProtKB-KW"/>
</dbReference>
<protein>
    <submittedName>
        <fullName evidence="4">Methyltransferase, putative</fullName>
    </submittedName>
</protein>
<dbReference type="AlphaFoldDB" id="A0A0S4KRK6"/>
<keyword evidence="2" id="KW-1133">Transmembrane helix</keyword>
<accession>A0A0S4KRK6</accession>
<evidence type="ECO:0000313" key="5">
    <source>
        <dbReference type="Proteomes" id="UP000051952"/>
    </source>
</evidence>
<evidence type="ECO:0000256" key="2">
    <source>
        <dbReference type="SAM" id="Phobius"/>
    </source>
</evidence>
<name>A0A0S4KRK6_BODSA</name>
<dbReference type="PANTHER" id="PTHR44843:SF14">
    <property type="entry name" value="METHYLTRANSFERASE TYPE 11 DOMAIN-CONTAINING PROTEIN"/>
    <property type="match status" value="1"/>
</dbReference>
<dbReference type="GO" id="GO:0008168">
    <property type="term" value="F:methyltransferase activity"/>
    <property type="evidence" value="ECO:0007669"/>
    <property type="project" value="UniProtKB-KW"/>
</dbReference>
<dbReference type="Pfam" id="PF25276">
    <property type="entry name" value="DUF7870"/>
    <property type="match status" value="1"/>
</dbReference>
<feature type="compositionally biased region" description="Low complexity" evidence="1">
    <location>
        <begin position="77"/>
        <end position="86"/>
    </location>
</feature>
<evidence type="ECO:0000259" key="3">
    <source>
        <dbReference type="Pfam" id="PF25276"/>
    </source>
</evidence>
<keyword evidence="2" id="KW-0812">Transmembrane</keyword>
<sequence>MVPRRTYQRVVLLVVGAIIVIALGIGHSMVSVLKGMTIGDDVLKEGLLKQQQHEASAPTTAADNNKDSSGKGEDDAVSVSTPPSTKSPHDSIWNFTHRSSASNAVTSVRGIPIEGIHPFLKKKSGGRWIGIHPNDLKISPLLPKVEGSVTAASKLVFMDLGARMYPGSTGWFLKHYPRSREFNVVVFELLDLEHTYTAAKPYFKSFTYERKAAWTHGNGVAIKGMRMARVDDNVVVQKGDNRPTWLSPSVDVANYILSNFTKEDFVVIKLDIEGGEWTLIPHLVRTGAMELIDEVFFECHPMDFDDYKKQPNRLPSICVDFINDLRAMGVYCHRWF</sequence>
<proteinExistence type="predicted"/>
<dbReference type="EMBL" id="CYKH01002252">
    <property type="protein sequence ID" value="CUI15621.1"/>
    <property type="molecule type" value="Genomic_DNA"/>
</dbReference>
<dbReference type="InterPro" id="IPR057192">
    <property type="entry name" value="DUF7870"/>
</dbReference>
<dbReference type="VEuPathDB" id="TriTrypDB:BSAL_48725"/>
<dbReference type="PANTHER" id="PTHR44843">
    <property type="entry name" value="METHYLTRANSFERASE"/>
    <property type="match status" value="1"/>
</dbReference>